<feature type="compositionally biased region" description="Low complexity" evidence="1">
    <location>
        <begin position="35"/>
        <end position="54"/>
    </location>
</feature>
<reference evidence="3 4" key="1">
    <citation type="submission" date="2020-08" db="EMBL/GenBank/DDBJ databases">
        <title>Genome public.</title>
        <authorList>
            <person name="Liu C."/>
            <person name="Sun Q."/>
        </authorList>
    </citation>
    <scope>NUCLEOTIDE SEQUENCE [LARGE SCALE GENOMIC DNA]</scope>
    <source>
        <strain evidence="3 4">NSJ-71</strain>
    </source>
</reference>
<dbReference type="Gene3D" id="2.60.40.680">
    <property type="match status" value="1"/>
</dbReference>
<proteinExistence type="predicted"/>
<evidence type="ECO:0000313" key="3">
    <source>
        <dbReference type="EMBL" id="MBC5728745.1"/>
    </source>
</evidence>
<dbReference type="RefSeq" id="WP_186935809.1">
    <property type="nucleotide sequence ID" value="NZ_JACOPS010000004.1"/>
</dbReference>
<comment type="caution">
    <text evidence="3">The sequence shown here is derived from an EMBL/GenBank/DDBJ whole genome shotgun (WGS) entry which is preliminary data.</text>
</comment>
<dbReference type="CDD" id="cd08547">
    <property type="entry name" value="Type_II_cohesin"/>
    <property type="match status" value="1"/>
</dbReference>
<feature type="compositionally biased region" description="Low complexity" evidence="1">
    <location>
        <begin position="67"/>
        <end position="101"/>
    </location>
</feature>
<evidence type="ECO:0000256" key="1">
    <source>
        <dbReference type="SAM" id="MobiDB-lite"/>
    </source>
</evidence>
<dbReference type="Proteomes" id="UP000636755">
    <property type="component" value="Unassembled WGS sequence"/>
</dbReference>
<keyword evidence="2" id="KW-0732">Signal</keyword>
<evidence type="ECO:0008006" key="5">
    <source>
        <dbReference type="Google" id="ProtNLM"/>
    </source>
</evidence>
<feature type="region of interest" description="Disordered" evidence="1">
    <location>
        <begin position="31"/>
        <end position="147"/>
    </location>
</feature>
<accession>A0ABR7HMM6</accession>
<feature type="compositionally biased region" description="Basic and acidic residues" evidence="1">
    <location>
        <begin position="102"/>
        <end position="128"/>
    </location>
</feature>
<gene>
    <name evidence="3" type="ORF">H8R91_09505</name>
</gene>
<dbReference type="InterPro" id="IPR008965">
    <property type="entry name" value="CBM2/CBM3_carb-bd_dom_sf"/>
</dbReference>
<organism evidence="3 4">
    <name type="scientific">Ruminococcus intestinalis</name>
    <dbReference type="NCBI Taxonomy" id="2763066"/>
    <lineage>
        <taxon>Bacteria</taxon>
        <taxon>Bacillati</taxon>
        <taxon>Bacillota</taxon>
        <taxon>Clostridia</taxon>
        <taxon>Eubacteriales</taxon>
        <taxon>Oscillospiraceae</taxon>
        <taxon>Ruminococcus</taxon>
    </lineage>
</organism>
<evidence type="ECO:0000313" key="4">
    <source>
        <dbReference type="Proteomes" id="UP000636755"/>
    </source>
</evidence>
<protein>
    <recommendedName>
        <fullName evidence="5">Cohesin domain-containing protein</fullName>
    </recommendedName>
</protein>
<feature type="chain" id="PRO_5046186520" description="Cohesin domain-containing protein" evidence="2">
    <location>
        <begin position="28"/>
        <end position="273"/>
    </location>
</feature>
<sequence>MNNSKHKAKRLSVALLIAVLAVSTSFASVMTGCGSKSESSAASATVADTSAANAENTTVANDKSESEVTSESSNSQSSGSESKSESAQSSEKSESSGSSDSSKAESKSESSKNDASSKNDTSKNDTSKNDSGNKSSDTLSVDGHDYKKGDTVTVTYTVKSTKVLANFQGTITYDSSKLKVKKAELQSPVKSNSIVNAKNAGVIKFNGSDITSGYDFTNGGDLIVVTYEVTGTGSAKTSYLWESASTIENNKIITHIDNNGKSDGTVSLSTSYK</sequence>
<evidence type="ECO:0000256" key="2">
    <source>
        <dbReference type="SAM" id="SignalP"/>
    </source>
</evidence>
<dbReference type="PROSITE" id="PS51257">
    <property type="entry name" value="PROKAR_LIPOPROTEIN"/>
    <property type="match status" value="1"/>
</dbReference>
<name>A0ABR7HMM6_9FIRM</name>
<dbReference type="SUPFAM" id="SSF49384">
    <property type="entry name" value="Carbohydrate-binding domain"/>
    <property type="match status" value="1"/>
</dbReference>
<feature type="compositionally biased region" description="Polar residues" evidence="1">
    <location>
        <begin position="129"/>
        <end position="139"/>
    </location>
</feature>
<dbReference type="EMBL" id="JACOPS010000004">
    <property type="protein sequence ID" value="MBC5728745.1"/>
    <property type="molecule type" value="Genomic_DNA"/>
</dbReference>
<keyword evidence="4" id="KW-1185">Reference proteome</keyword>
<feature type="signal peptide" evidence="2">
    <location>
        <begin position="1"/>
        <end position="27"/>
    </location>
</feature>